<dbReference type="EMBL" id="PDNB01000098">
    <property type="protein sequence ID" value="PGH08768.1"/>
    <property type="molecule type" value="Genomic_DNA"/>
</dbReference>
<reference evidence="2 3" key="1">
    <citation type="submission" date="2017-10" db="EMBL/GenBank/DDBJ databases">
        <title>Comparative genomics in systemic dimorphic fungi from Ajellomycetaceae.</title>
        <authorList>
            <person name="Munoz J.F."/>
            <person name="Mcewen J.G."/>
            <person name="Clay O.K."/>
            <person name="Cuomo C.A."/>
        </authorList>
    </citation>
    <scope>NUCLEOTIDE SEQUENCE [LARGE SCALE GENOMIC DNA]</scope>
    <source>
        <strain evidence="2 3">UAMH5409</strain>
    </source>
</reference>
<dbReference type="Proteomes" id="UP000223968">
    <property type="component" value="Unassembled WGS sequence"/>
</dbReference>
<organism evidence="2 3">
    <name type="scientific">Helicocarpus griseus UAMH5409</name>
    <dbReference type="NCBI Taxonomy" id="1447875"/>
    <lineage>
        <taxon>Eukaryota</taxon>
        <taxon>Fungi</taxon>
        <taxon>Dikarya</taxon>
        <taxon>Ascomycota</taxon>
        <taxon>Pezizomycotina</taxon>
        <taxon>Eurotiomycetes</taxon>
        <taxon>Eurotiomycetidae</taxon>
        <taxon>Onygenales</taxon>
        <taxon>Ajellomycetaceae</taxon>
        <taxon>Helicocarpus</taxon>
    </lineage>
</organism>
<evidence type="ECO:0000313" key="2">
    <source>
        <dbReference type="EMBL" id="PGH08768.1"/>
    </source>
</evidence>
<dbReference type="OrthoDB" id="4346289at2759"/>
<sequence length="836" mass="92005">MAASYQYQPHRTDEETLAMDLNLSNDVVSDSVSLTPQLDNYSSTDCGFVDLPGLDMDSTFWDNFNPNLLDFTEPSFPASASAFPTMDSIADPSSFSFDTPLLDQSPPNSFLSSPDMALAGSASPSSDFNDSNLRLDWVKATLKDIALARAAADPRPVSHKRKQIDASIALYSELQNDIGTGFHQEQYSYGQPMTWQQSSTSTTGSSFDSNSFSQTGSPGSSTCTVPELSSSSNAGTESAPAKTSSGAPQSAAGGVQMILDLNMNEATSLPRKHRPKTQEERQRYIAVRKQGACEWHRKQRKRCTCVDKTASPVTTIKRRQVMKHTQNTTTHLSSGTSAVPGGAHWCQPNTQSSGVLQQSSSPQGLPPYGVPHDTWQCCRGRSCNSPHCPECGGSNRLDDLVTQQEQALLRLATKSVCDRSRDIQHVPYNSPLEQRPWDCDPGHALHSSTYQNLPEERPWDCDPGHGLYSPRCQNTPDERPWDCDPGRDIRPPRYQNMLDGKAWDCDPGHVLCTPPSTNLLDERNRNLNDHPQDSIGLSRLLMSVRDTDLGQDHTSRTRRILSMDEPNTRADHTQTKTVTRAQDVPSTSSACDGDTFLRVRHGVHRNESQSPPARNADGVSSVDSTLGKGRCHSPVRPQEQRAVQNLLSGHNHRPLLTDAVLSTTNALAISVADLLLYPLAQFLVRMYRPRMRSPSYPMQQSCDYHSPPSNIEAHTSFDFTRLWSDSSSDSAITYQSEFILSLPLSIQAQNSPIQAEPSDRDSCSAPSSTASLMSLIHTAIAAIFDCCYMVRANATEHSTGKGSGKSLTSWLLVWGWLLLFSMPVHYSHGIDQKDLL</sequence>
<name>A0A2B7XJH6_9EURO</name>
<feature type="region of interest" description="Disordered" evidence="1">
    <location>
        <begin position="193"/>
        <end position="250"/>
    </location>
</feature>
<evidence type="ECO:0000313" key="3">
    <source>
        <dbReference type="Proteomes" id="UP000223968"/>
    </source>
</evidence>
<feature type="compositionally biased region" description="Polar residues" evidence="1">
    <location>
        <begin position="218"/>
        <end position="248"/>
    </location>
</feature>
<evidence type="ECO:0000256" key="1">
    <source>
        <dbReference type="SAM" id="MobiDB-lite"/>
    </source>
</evidence>
<comment type="caution">
    <text evidence="2">The sequence shown here is derived from an EMBL/GenBank/DDBJ whole genome shotgun (WGS) entry which is preliminary data.</text>
</comment>
<dbReference type="AlphaFoldDB" id="A0A2B7XJH6"/>
<proteinExistence type="predicted"/>
<gene>
    <name evidence="2" type="ORF">AJ79_05867</name>
</gene>
<keyword evidence="3" id="KW-1185">Reference proteome</keyword>
<protein>
    <submittedName>
        <fullName evidence="2">Uncharacterized protein</fullName>
    </submittedName>
</protein>
<feature type="compositionally biased region" description="Low complexity" evidence="1">
    <location>
        <begin position="197"/>
        <end position="217"/>
    </location>
</feature>
<feature type="region of interest" description="Disordered" evidence="1">
    <location>
        <begin position="604"/>
        <end position="635"/>
    </location>
</feature>
<accession>A0A2B7XJH6</accession>